<evidence type="ECO:0000313" key="2">
    <source>
        <dbReference type="EMBL" id="THH10455.1"/>
    </source>
</evidence>
<keyword evidence="3" id="KW-1185">Reference proteome</keyword>
<organism evidence="2 3">
    <name type="scientific">Bondarzewia mesenterica</name>
    <dbReference type="NCBI Taxonomy" id="1095465"/>
    <lineage>
        <taxon>Eukaryota</taxon>
        <taxon>Fungi</taxon>
        <taxon>Dikarya</taxon>
        <taxon>Basidiomycota</taxon>
        <taxon>Agaricomycotina</taxon>
        <taxon>Agaricomycetes</taxon>
        <taxon>Russulales</taxon>
        <taxon>Bondarzewiaceae</taxon>
        <taxon>Bondarzewia</taxon>
    </lineage>
</organism>
<dbReference type="AlphaFoldDB" id="A0A4S4LFL7"/>
<evidence type="ECO:0000313" key="3">
    <source>
        <dbReference type="Proteomes" id="UP000310158"/>
    </source>
</evidence>
<sequence length="488" mass="54444">MISEIPISNDASSSQVLHPSLSPAALVDLEELGNTDFDDSGLFDDSASPLAASDLSSPASDNESPEPNTFYESIMMPSSLEPQDGSDDEASDDEGCKTAVLALNEPSVIRLAYLQAVLGNICDGQTVQDVTHQLNDTLELIQCIPICLSCFKIYTINDIQSLDSLSCTVPRCCEIIYQEKCTSAAINSQSNVLTTSKCIPAKILPYCGLLNFIRRAMQWPDFIANFIENFEDSDHQPPEGQTEMQDMCNGKAWGGKEIGICHTVDEFGIVMDIEITSGSRKRLVSCKIGLNTTLNIDWFRITDGRPHSAGGVYVSFNNLKCFVRFLQHNVHLTMTIPDLKEPSLEQLNHCLQPLASEFGKLIKGAARHSHGHHPCNLYNITQAAINTLKAYEYKDFVMHNDWDLLMHVWKARSASSKMAHEVILKEHDIRWSALNEIPGWMPATCSLVDFMHNFYLSIIKHFHNLLAPEHLLDATGWNFYQKLMNSII</sequence>
<dbReference type="OrthoDB" id="3248986at2759"/>
<reference evidence="2 3" key="1">
    <citation type="submission" date="2019-02" db="EMBL/GenBank/DDBJ databases">
        <title>Genome sequencing of the rare red list fungi Bondarzewia mesenterica.</title>
        <authorList>
            <person name="Buettner E."/>
            <person name="Kellner H."/>
        </authorList>
    </citation>
    <scope>NUCLEOTIDE SEQUENCE [LARGE SCALE GENOMIC DNA]</scope>
    <source>
        <strain evidence="2 3">DSM 108281</strain>
    </source>
</reference>
<comment type="caution">
    <text evidence="2">The sequence shown here is derived from an EMBL/GenBank/DDBJ whole genome shotgun (WGS) entry which is preliminary data.</text>
</comment>
<feature type="region of interest" description="Disordered" evidence="1">
    <location>
        <begin position="37"/>
        <end position="71"/>
    </location>
</feature>
<dbReference type="EMBL" id="SGPL01000571">
    <property type="protein sequence ID" value="THH10455.1"/>
    <property type="molecule type" value="Genomic_DNA"/>
</dbReference>
<dbReference type="Proteomes" id="UP000310158">
    <property type="component" value="Unassembled WGS sequence"/>
</dbReference>
<protein>
    <submittedName>
        <fullName evidence="2">Uncharacterized protein</fullName>
    </submittedName>
</protein>
<accession>A0A4S4LFL7</accession>
<evidence type="ECO:0000256" key="1">
    <source>
        <dbReference type="SAM" id="MobiDB-lite"/>
    </source>
</evidence>
<proteinExistence type="predicted"/>
<feature type="compositionally biased region" description="Low complexity" evidence="1">
    <location>
        <begin position="44"/>
        <end position="61"/>
    </location>
</feature>
<gene>
    <name evidence="2" type="ORF">EW146_g8367</name>
</gene>
<name>A0A4S4LFL7_9AGAM</name>